<accession>A0ACC6VHE9</accession>
<keyword evidence="2" id="KW-1185">Reference proteome</keyword>
<evidence type="ECO:0000313" key="1">
    <source>
        <dbReference type="EMBL" id="MFB9810592.1"/>
    </source>
</evidence>
<organism evidence="1 2">
    <name type="scientific">Haloarcula sebkhae</name>
    <dbReference type="NCBI Taxonomy" id="932660"/>
    <lineage>
        <taxon>Archaea</taxon>
        <taxon>Methanobacteriati</taxon>
        <taxon>Methanobacteriota</taxon>
        <taxon>Stenosarchaea group</taxon>
        <taxon>Halobacteria</taxon>
        <taxon>Halobacteriales</taxon>
        <taxon>Haloarculaceae</taxon>
        <taxon>Haloarcula</taxon>
    </lineage>
</organism>
<proteinExistence type="predicted"/>
<evidence type="ECO:0000313" key="2">
    <source>
        <dbReference type="Proteomes" id="UP001589559"/>
    </source>
</evidence>
<sequence length="45" mass="4944">MVLVTNCADCVKRVYPDRNRVPNTDRGDAALAEVQHTSPAETLTD</sequence>
<name>A0ACC6VHE9_9EURY</name>
<protein>
    <submittedName>
        <fullName evidence="1">Uncharacterized protein</fullName>
    </submittedName>
</protein>
<dbReference type="EMBL" id="JBHMAK010000001">
    <property type="protein sequence ID" value="MFB9810592.1"/>
    <property type="molecule type" value="Genomic_DNA"/>
</dbReference>
<gene>
    <name evidence="1" type="ORF">ACFFN7_04310</name>
</gene>
<dbReference type="Proteomes" id="UP001589559">
    <property type="component" value="Unassembled WGS sequence"/>
</dbReference>
<reference evidence="1" key="1">
    <citation type="submission" date="2024-09" db="EMBL/GenBank/DDBJ databases">
        <authorList>
            <person name="Sun Q."/>
            <person name="Mori K."/>
        </authorList>
    </citation>
    <scope>NUCLEOTIDE SEQUENCE</scope>
    <source>
        <strain evidence="1">JCM 19018</strain>
    </source>
</reference>
<comment type="caution">
    <text evidence="1">The sequence shown here is derived from an EMBL/GenBank/DDBJ whole genome shotgun (WGS) entry which is preliminary data.</text>
</comment>